<name>A0A5A9PIX4_9TELE</name>
<evidence type="ECO:0000256" key="3">
    <source>
        <dbReference type="ARBA" id="ARBA00023134"/>
    </source>
</evidence>
<dbReference type="AlphaFoldDB" id="A0A5A9PIX4"/>
<dbReference type="PROSITE" id="PS51720">
    <property type="entry name" value="G_AIG1"/>
    <property type="match status" value="2"/>
</dbReference>
<evidence type="ECO:0000256" key="1">
    <source>
        <dbReference type="ARBA" id="ARBA00008535"/>
    </source>
</evidence>
<sequence>MRIRAEELRTREDEQRKKAERELKNRDEELRTRGEEQRKKEERLLMKREEELRTREEHRKKEERELKNREKELRTREDEQRCKMERELSKREEELRNREEEQRKKEEREQKKREEELRTREDEQRWKVERELTKREEELRTREEQRRKEDREQKDRVDQRKKEERDNLKTIFAEMRMTELDKAMHMKRTADVLKGFIAANPVESPGSQELRIVLLGKNGVGKSSMGNMILGRKAFKETKTRESEVQRGRVDSRNISVIDTPGFFNTELTDEDLQNEMMKSLFLSHPGPHVFLLIVRPDMFTERDVVKILKQIQVNFGKEAFKFTMVLFTEKQTMTKREWIEFRLERKTRELLSFCEEKCYVINYKNKSDKKQIWNLLENIDEMVKRNDREPSAQIYLKAMRRKSQEAKDRMEKKSQLSLEEEQDTADKCLTSEENIKPENHSITDVRIVLLGKSGPAKSSTGNTILGREAFTVNKRFLSASETCEKHQAEVSGRNITVVKTPGLFDTPEEKLKSEMEKCVEMSAPGPHVFLLVIRLDVRITEDEINLVRWIREKFGGDAARYTIILFTRADHTKNKSLDEYIRESSDLQTLIKDCEDRYHFFNIEDVENRALVTELMKKIEKMVMRNGGKHCTSEMYLTFQQKMDSEREQKAKENRFNWFKGVMVLLVGVLGSCSYSD</sequence>
<feature type="region of interest" description="Disordered" evidence="4">
    <location>
        <begin position="1"/>
        <end position="123"/>
    </location>
</feature>
<dbReference type="PANTHER" id="PTHR10903">
    <property type="entry name" value="GTPASE, IMAP FAMILY MEMBER-RELATED"/>
    <property type="match status" value="1"/>
</dbReference>
<feature type="compositionally biased region" description="Basic and acidic residues" evidence="4">
    <location>
        <begin position="406"/>
        <end position="415"/>
    </location>
</feature>
<evidence type="ECO:0000313" key="6">
    <source>
        <dbReference type="EMBL" id="KAA0721768.1"/>
    </source>
</evidence>
<dbReference type="Proteomes" id="UP000324632">
    <property type="component" value="Chromosome 4"/>
</dbReference>
<dbReference type="InterPro" id="IPR006703">
    <property type="entry name" value="G_AIG1"/>
</dbReference>
<accession>A0A5A9PIX4</accession>
<dbReference type="InterPro" id="IPR045058">
    <property type="entry name" value="GIMA/IAN/Toc"/>
</dbReference>
<organism evidence="6 7">
    <name type="scientific">Triplophysa tibetana</name>
    <dbReference type="NCBI Taxonomy" id="1572043"/>
    <lineage>
        <taxon>Eukaryota</taxon>
        <taxon>Metazoa</taxon>
        <taxon>Chordata</taxon>
        <taxon>Craniata</taxon>
        <taxon>Vertebrata</taxon>
        <taxon>Euteleostomi</taxon>
        <taxon>Actinopterygii</taxon>
        <taxon>Neopterygii</taxon>
        <taxon>Teleostei</taxon>
        <taxon>Ostariophysi</taxon>
        <taxon>Cypriniformes</taxon>
        <taxon>Nemacheilidae</taxon>
        <taxon>Triplophysa</taxon>
    </lineage>
</organism>
<dbReference type="InterPro" id="IPR027417">
    <property type="entry name" value="P-loop_NTPase"/>
</dbReference>
<dbReference type="CDD" id="cd01852">
    <property type="entry name" value="AIG1"/>
    <property type="match status" value="1"/>
</dbReference>
<dbReference type="PANTHER" id="PTHR10903:SF188">
    <property type="entry name" value="GTPASE IMAP FAMILY MEMBER 2-LIKE-RELATED"/>
    <property type="match status" value="1"/>
</dbReference>
<dbReference type="Pfam" id="PF04548">
    <property type="entry name" value="AIG1"/>
    <property type="match status" value="2"/>
</dbReference>
<evidence type="ECO:0000259" key="5">
    <source>
        <dbReference type="PROSITE" id="PS51720"/>
    </source>
</evidence>
<reference evidence="6 7" key="1">
    <citation type="journal article" date="2019" name="Mol. Ecol. Resour.">
        <title>Chromosome-level genome assembly of Triplophysa tibetana, a fish adapted to the harsh high-altitude environment of the Tibetan Plateau.</title>
        <authorList>
            <person name="Yang X."/>
            <person name="Liu H."/>
            <person name="Ma Z."/>
            <person name="Zou Y."/>
            <person name="Zou M."/>
            <person name="Mao Y."/>
            <person name="Li X."/>
            <person name="Wang H."/>
            <person name="Chen T."/>
            <person name="Wang W."/>
            <person name="Yang R."/>
        </authorList>
    </citation>
    <scope>NUCLEOTIDE SEQUENCE [LARGE SCALE GENOMIC DNA]</scope>
    <source>
        <strain evidence="6">TTIB1903HZAU</strain>
        <tissue evidence="6">Muscle</tissue>
    </source>
</reference>
<dbReference type="GO" id="GO:0005525">
    <property type="term" value="F:GTP binding"/>
    <property type="evidence" value="ECO:0007669"/>
    <property type="project" value="UniProtKB-KW"/>
</dbReference>
<feature type="region of interest" description="Disordered" evidence="4">
    <location>
        <begin position="406"/>
        <end position="425"/>
    </location>
</feature>
<comment type="caution">
    <text evidence="6">The sequence shown here is derived from an EMBL/GenBank/DDBJ whole genome shotgun (WGS) entry which is preliminary data.</text>
</comment>
<comment type="similarity">
    <text evidence="1">Belongs to the TRAFAC class TrmE-Era-EngA-EngB-Septin-like GTPase superfamily. AIG1/Toc34/Toc159-like paraseptin GTPase family. IAN subfamily.</text>
</comment>
<keyword evidence="7" id="KW-1185">Reference proteome</keyword>
<gene>
    <name evidence="6" type="ORF">E1301_Tti014259</name>
</gene>
<keyword evidence="2" id="KW-0547">Nucleotide-binding</keyword>
<feature type="domain" description="AIG1-type G" evidence="5">
    <location>
        <begin position="207"/>
        <end position="405"/>
    </location>
</feature>
<proteinExistence type="inferred from homology"/>
<keyword evidence="3" id="KW-0342">GTP-binding</keyword>
<evidence type="ECO:0000256" key="4">
    <source>
        <dbReference type="SAM" id="MobiDB-lite"/>
    </source>
</evidence>
<dbReference type="FunFam" id="3.40.50.300:FF:000366">
    <property type="entry name" value="GTPase, IMAP family member 2"/>
    <property type="match status" value="2"/>
</dbReference>
<dbReference type="EMBL" id="SOYY01000004">
    <property type="protein sequence ID" value="KAA0721768.1"/>
    <property type="molecule type" value="Genomic_DNA"/>
</dbReference>
<protein>
    <submittedName>
        <fullName evidence="6">GTPase IMAP family member 4</fullName>
    </submittedName>
</protein>
<dbReference type="Gene3D" id="3.40.50.300">
    <property type="entry name" value="P-loop containing nucleotide triphosphate hydrolases"/>
    <property type="match status" value="2"/>
</dbReference>
<feature type="region of interest" description="Disordered" evidence="4">
    <location>
        <begin position="137"/>
        <end position="163"/>
    </location>
</feature>
<feature type="domain" description="AIG1-type G" evidence="5">
    <location>
        <begin position="443"/>
        <end position="641"/>
    </location>
</feature>
<dbReference type="SUPFAM" id="SSF52540">
    <property type="entry name" value="P-loop containing nucleoside triphosphate hydrolases"/>
    <property type="match status" value="2"/>
</dbReference>
<evidence type="ECO:0000256" key="2">
    <source>
        <dbReference type="ARBA" id="ARBA00022741"/>
    </source>
</evidence>
<evidence type="ECO:0000313" key="7">
    <source>
        <dbReference type="Proteomes" id="UP000324632"/>
    </source>
</evidence>